<keyword evidence="2" id="KW-1185">Reference proteome</keyword>
<name>A0A5G2R150_PIG</name>
<reference evidence="1" key="4">
    <citation type="submission" date="2025-09" db="UniProtKB">
        <authorList>
            <consortium name="Ensembl"/>
        </authorList>
    </citation>
    <scope>IDENTIFICATION</scope>
</reference>
<accession>A0A5G2R150</accession>
<dbReference type="InParanoid" id="A0A5G2R150"/>
<evidence type="ECO:0000313" key="1">
    <source>
        <dbReference type="Ensembl" id="ENSSSCP00000067936.1"/>
    </source>
</evidence>
<dbReference type="AlphaFoldDB" id="A0A5G2R150"/>
<sequence length="112" mass="12739">MCPFTQNSIWQIVEAQAQQGKDTHSIFDIIGKEIQAKIVEHDRCLAFHDFPLQSGRASVSFLKMEGKKAFSSILVLSELCYRRKYNSMSWLSPLPSLFQHFPGFTGLGDLSR</sequence>
<dbReference type="Bgee" id="ENSSSCG00000047152">
    <property type="expression patterns" value="Expressed in mesenteric lymph node and 6 other cell types or tissues"/>
</dbReference>
<evidence type="ECO:0000313" key="2">
    <source>
        <dbReference type="Proteomes" id="UP000008227"/>
    </source>
</evidence>
<reference evidence="1" key="3">
    <citation type="submission" date="2025-08" db="UniProtKB">
        <authorList>
            <consortium name="Ensembl"/>
        </authorList>
    </citation>
    <scope>IDENTIFICATION</scope>
</reference>
<reference evidence="1" key="2">
    <citation type="journal article" date="2020" name="Gigascience">
        <title>An improved pig reference genome sequence to enable pig genetics and genomics research.</title>
        <authorList>
            <person name="Warr A."/>
            <person name="Affara N."/>
            <person name="Aken B."/>
            <person name="Beiki H."/>
            <person name="Bickhart D.M."/>
            <person name="Billis K."/>
            <person name="Chow W."/>
            <person name="Eory L."/>
            <person name="Finlayson H.A."/>
            <person name="Flicek P."/>
            <person name="Giron C.G."/>
            <person name="Griffin D.K."/>
            <person name="Hall R."/>
            <person name="Hannum G."/>
            <person name="Hourlier T."/>
            <person name="Howe K."/>
            <person name="Hume D.A."/>
            <person name="Izuogu O."/>
            <person name="Kim K."/>
            <person name="Koren S."/>
            <person name="Liu H."/>
            <person name="Manchanda N."/>
            <person name="Martin F.J."/>
            <person name="Nonneman D.J."/>
            <person name="O'Connor R.E."/>
            <person name="Phillippy A.M."/>
            <person name="Rohrer G.A."/>
            <person name="Rosen B.D."/>
            <person name="Rund L.A."/>
            <person name="Sargent C.A."/>
            <person name="Schook L.B."/>
            <person name="Schroeder S.G."/>
            <person name="Schwartz A.S."/>
            <person name="Skinner B.M."/>
            <person name="Talbot R."/>
            <person name="Tseng E."/>
            <person name="Tuggle C.K."/>
            <person name="Watson M."/>
            <person name="Smith T.P.L."/>
            <person name="Archibald A.L."/>
        </authorList>
    </citation>
    <scope>NUCLEOTIDE SEQUENCE [LARGE SCALE GENOMIC DNA]</scope>
    <source>
        <strain evidence="1">Duroc</strain>
    </source>
</reference>
<dbReference type="Proteomes" id="UP000008227">
    <property type="component" value="Chromosome 7"/>
</dbReference>
<organism evidence="1 2">
    <name type="scientific">Sus scrofa</name>
    <name type="common">Pig</name>
    <dbReference type="NCBI Taxonomy" id="9823"/>
    <lineage>
        <taxon>Eukaryota</taxon>
        <taxon>Metazoa</taxon>
        <taxon>Chordata</taxon>
        <taxon>Craniata</taxon>
        <taxon>Vertebrata</taxon>
        <taxon>Euteleostomi</taxon>
        <taxon>Mammalia</taxon>
        <taxon>Eutheria</taxon>
        <taxon>Laurasiatheria</taxon>
        <taxon>Artiodactyla</taxon>
        <taxon>Suina</taxon>
        <taxon>Suidae</taxon>
        <taxon>Sus</taxon>
    </lineage>
</organism>
<reference evidence="2" key="1">
    <citation type="submission" date="2009-11" db="EMBL/GenBank/DDBJ databases">
        <authorList>
            <consortium name="Porcine genome sequencing project"/>
        </authorList>
    </citation>
    <scope>NUCLEOTIDE SEQUENCE [LARGE SCALE GENOMIC DNA]</scope>
    <source>
        <strain evidence="2">Duroc</strain>
    </source>
</reference>
<protein>
    <submittedName>
        <fullName evidence="1">Uncharacterized protein</fullName>
    </submittedName>
</protein>
<dbReference type="Ensembl" id="ENSSSCT00000084933.1">
    <property type="protein sequence ID" value="ENSSSCP00000067936.1"/>
    <property type="gene ID" value="ENSSSCG00000047152.1"/>
</dbReference>
<proteinExistence type="predicted"/>